<dbReference type="AlphaFoldDB" id="Q9R624"/>
<name>Q9R624_BACIU</name>
<organism>
    <name type="scientific">Bacillus subtilis</name>
    <dbReference type="NCBI Taxonomy" id="1423"/>
    <lineage>
        <taxon>Bacteria</taxon>
        <taxon>Bacillati</taxon>
        <taxon>Bacillota</taxon>
        <taxon>Bacilli</taxon>
        <taxon>Bacillales</taxon>
        <taxon>Bacillaceae</taxon>
        <taxon>Bacillus</taxon>
    </lineage>
</organism>
<accession>Q9R624</accession>
<sequence length="35" mass="4094">MKKLKLRLTHLWYKLLMKPGLKSDVVYYIGGSEAL</sequence>
<proteinExistence type="predicted"/>
<reference key="1">
    <citation type="journal article" date="1994" name="J. Bacteriol.">
        <title>Isolation of a Bacillus subtilis spoIIGA allele that suppresses processing-negative mutations in the Pro-sigma E gene (sigE).</title>
        <authorList>
            <person name="Peters H.K. 3rd"/>
            <person name="Haldenwang W.G."/>
        </authorList>
    </citation>
    <scope>NUCLEOTIDE SEQUENCE</scope>
</reference>
<protein>
    <submittedName>
        <fullName>Sigma E13 protein</fullName>
    </submittedName>
</protein>